<name>A0A1B2DLF6_9BACL</name>
<evidence type="ECO:0000313" key="1">
    <source>
        <dbReference type="EMBL" id="ANY68531.1"/>
    </source>
</evidence>
<accession>A0A1B2DLF6</accession>
<gene>
    <name evidence="1" type="ORF">BBD42_20175</name>
</gene>
<protein>
    <submittedName>
        <fullName evidence="1">Uncharacterized protein</fullName>
    </submittedName>
</protein>
<dbReference type="AlphaFoldDB" id="A0A1B2DLF6"/>
<sequence>MKEAGAVFQRLSFSDIKLKLPRESWYYLRNEQNDGELEAENVWYYKGDLRLSELLLDLDAMLILVEGNLIVDRYIGNTDTDGATGLIVLGDMRASHMVVGGQEIHIAGDLQVEKMFWGDYNHGDLIVEGHMQAELMMTSDQYRVRIQGTSAFERYIVDWDDFGVWQGFDMTELFVPEIILDEDEEPSVWREEMLRLLEEGKPILYEDRIKPIREQPHIPFLFADTQLRPHYMQQVTADSLCFLGEPEAVSSSYEFWLGDQFFRATVYGNEADSGHFRSVYFQDGEEYGALLKIEPVAAQSGSAAHSGPMQWQLSGKYRKVSDELVDWSVINDDSPAAIQQLCQQNWVYLLQAVSTYEYARHLIDPQHIREILALPLVEPYNDYYDEERNGLWIGDIYFSFRQEGELCKDVPRLALLRMARDYTDEQGEAKVEYCSYRLQRHMDGSECVSVQYSEDEDDDDYTMVNYEGGAKLLNAVKFFEKGRKLITRYNQDMLEGTKPFCGEDFAMEYWREKGYIS</sequence>
<organism evidence="1">
    <name type="scientific">Paenibacillus sp. BIHB 4019</name>
    <dbReference type="NCBI Taxonomy" id="1870819"/>
    <lineage>
        <taxon>Bacteria</taxon>
        <taxon>Bacillati</taxon>
        <taxon>Bacillota</taxon>
        <taxon>Bacilli</taxon>
        <taxon>Bacillales</taxon>
        <taxon>Paenibacillaceae</taxon>
        <taxon>Paenibacillus</taxon>
    </lineage>
</organism>
<dbReference type="EMBL" id="CP016808">
    <property type="protein sequence ID" value="ANY68531.1"/>
    <property type="molecule type" value="Genomic_DNA"/>
</dbReference>
<reference evidence="1" key="1">
    <citation type="submission" date="2016-08" db="EMBL/GenBank/DDBJ databases">
        <title>Complete Genome Seqeunce of Paenibacillus sp. BIHB 4019 from tea rhizoplane.</title>
        <authorList>
            <person name="Thakur R."/>
            <person name="Swarnkar M.K."/>
            <person name="Gulati A."/>
        </authorList>
    </citation>
    <scope>NUCLEOTIDE SEQUENCE [LARGE SCALE GENOMIC DNA]</scope>
    <source>
        <strain evidence="1">BIHB4019</strain>
    </source>
</reference>
<proteinExistence type="predicted"/>